<dbReference type="EMBL" id="SRHU01000015">
    <property type="protein sequence ID" value="TFZ42017.1"/>
    <property type="molecule type" value="Genomic_DNA"/>
</dbReference>
<reference evidence="1 3" key="2">
    <citation type="journal article" date="2020" name="Int. J. Syst. Evol. Microbiol.">
        <title>Vagococcus xieshaowenii sp. nov., isolated from snow finch (Montifringilla taczanowskii) cloacal content.</title>
        <authorList>
            <person name="Ge Y."/>
            <person name="Yang J."/>
            <person name="Lai X.H."/>
            <person name="Zhang G."/>
            <person name="Jin D."/>
            <person name="Lu S."/>
            <person name="Wang B."/>
            <person name="Huang Y."/>
            <person name="Huang Y."/>
            <person name="Ren Z."/>
            <person name="Zhang X."/>
            <person name="Xu J."/>
        </authorList>
    </citation>
    <scope>NUCLEOTIDE SEQUENCE [LARGE SCALE GENOMIC DNA]</scope>
    <source>
        <strain evidence="1">Personal::cf-49</strain>
        <strain evidence="3">personal::cf-49</strain>
    </source>
</reference>
<name>A0AAJ5JM12_9ENTE</name>
<dbReference type="AlphaFoldDB" id="A0AAJ5JM12"/>
<evidence type="ECO:0000313" key="4">
    <source>
        <dbReference type="Proteomes" id="UP000297725"/>
    </source>
</evidence>
<dbReference type="EMBL" id="CP038865">
    <property type="protein sequence ID" value="QCA29281.1"/>
    <property type="molecule type" value="Genomic_DNA"/>
</dbReference>
<gene>
    <name evidence="2" type="ORF">E4031_04355</name>
    <name evidence="1" type="ORF">E4Z98_08115</name>
</gene>
<dbReference type="Proteomes" id="UP000296883">
    <property type="component" value="Chromosome"/>
</dbReference>
<accession>A0AAJ5JM12</accession>
<dbReference type="Pfam" id="PF11687">
    <property type="entry name" value="DUF3284"/>
    <property type="match status" value="1"/>
</dbReference>
<protein>
    <submittedName>
        <fullName evidence="2">DUF3284 domain-containing protein</fullName>
    </submittedName>
</protein>
<keyword evidence="3" id="KW-1185">Reference proteome</keyword>
<organism evidence="2 4">
    <name type="scientific">Vagococcus xieshaowenii</name>
    <dbReference type="NCBI Taxonomy" id="2562451"/>
    <lineage>
        <taxon>Bacteria</taxon>
        <taxon>Bacillati</taxon>
        <taxon>Bacillota</taxon>
        <taxon>Bacilli</taxon>
        <taxon>Lactobacillales</taxon>
        <taxon>Enterococcaceae</taxon>
        <taxon>Vagococcus</taxon>
    </lineage>
</organism>
<dbReference type="InterPro" id="IPR021701">
    <property type="entry name" value="DUF3284"/>
</dbReference>
<proteinExistence type="predicted"/>
<evidence type="ECO:0000313" key="1">
    <source>
        <dbReference type="EMBL" id="QCA29281.1"/>
    </source>
</evidence>
<sequence length="137" mass="15819">MKIVKTLNVPAEFFYQQVINSVLFDIRKSTGETVKEHQLTNYSYVKEFSKNSRAKISIEAAQKNELYRFNTSTVRNDFTVSYAIKALSDKQCEVTYTEEMISHGVLQKANDMMFGMFLAPFKKKQLIKMLASMEAAY</sequence>
<dbReference type="Proteomes" id="UP000297725">
    <property type="component" value="Unassembled WGS sequence"/>
</dbReference>
<reference evidence="2 4" key="1">
    <citation type="submission" date="2019-03" db="EMBL/GenBank/DDBJ databases">
        <title>Vagococcus sp. was isolated fron gut of Carduelis flavirostris.</title>
        <authorList>
            <person name="Ge Y."/>
        </authorList>
    </citation>
    <scope>NUCLEOTIDE SEQUENCE [LARGE SCALE GENOMIC DNA]</scope>
    <source>
        <strain evidence="2 4">CF-210</strain>
    </source>
</reference>
<dbReference type="RefSeq" id="WP_135254247.1">
    <property type="nucleotide sequence ID" value="NZ_CP038865.1"/>
</dbReference>
<evidence type="ECO:0000313" key="3">
    <source>
        <dbReference type="Proteomes" id="UP000296883"/>
    </source>
</evidence>
<evidence type="ECO:0000313" key="2">
    <source>
        <dbReference type="EMBL" id="TFZ42017.1"/>
    </source>
</evidence>